<evidence type="ECO:0000313" key="2">
    <source>
        <dbReference type="EMBL" id="CAA7024598.1"/>
    </source>
</evidence>
<comment type="caution">
    <text evidence="2">The sequence shown here is derived from an EMBL/GenBank/DDBJ whole genome shotgun (WGS) entry which is preliminary data.</text>
</comment>
<dbReference type="InterPro" id="IPR044730">
    <property type="entry name" value="RNase_H-like_dom_plant"/>
</dbReference>
<dbReference type="PANTHER" id="PTHR47074:SF49">
    <property type="entry name" value="POLYNUCLEOTIDYL TRANSFERASE, RIBONUCLEASE H-LIKE SUPERFAMILY PROTEIN"/>
    <property type="match status" value="1"/>
</dbReference>
<dbReference type="Proteomes" id="UP000467841">
    <property type="component" value="Unassembled WGS sequence"/>
</dbReference>
<dbReference type="InterPro" id="IPR002156">
    <property type="entry name" value="RNaseH_domain"/>
</dbReference>
<proteinExistence type="predicted"/>
<dbReference type="CDD" id="cd06222">
    <property type="entry name" value="RNase_H_like"/>
    <property type="match status" value="1"/>
</dbReference>
<sequence>MEETYTDKEEGRTWLEAFNDALVAKLSWRILSNPKCLLARVLKGKYFRQTTFLEARSRQSASHRWQGIVIGRNLLREQLGIAIRNGAATSLWNDPWISLDSPTKPMGPATEETTSWRVSQLIDPHTKTWDKEKIRSVLPGLEQQVLCIKPSLLGKEDKHIWLATESGDYTSKTGYHIAREAQEQANTTPVTDEGLINWNRDVWNAHTSQKLKVFLWKLSSGALALGDNLLSRGLEINAEEVPITNLSTNIEEESFTEVIQAARNWICLPPIGTTGGTLFPWICWFLWLTRNNHIFDEKGFTRDTISKAIAKAREWEIAQIAPPQKEKTGKARDAGPPNPQTIVCFVDAAWRPENQAAGYGWVFKSGKDEFLKEGCKAEAPVRSPLAAEALALREALLEARSRGWTDLCIKSDSQTLVRAIRSNDNVAEIYGVVQDIHLLATSFVKISVEFTPRSQSQQADSIAKLALSLFVPFTSFVSRNN</sequence>
<dbReference type="InterPro" id="IPR036397">
    <property type="entry name" value="RNaseH_sf"/>
</dbReference>
<gene>
    <name evidence="2" type="ORF">MERR_LOCUS11833</name>
</gene>
<organism evidence="2 3">
    <name type="scientific">Microthlaspi erraticum</name>
    <dbReference type="NCBI Taxonomy" id="1685480"/>
    <lineage>
        <taxon>Eukaryota</taxon>
        <taxon>Viridiplantae</taxon>
        <taxon>Streptophyta</taxon>
        <taxon>Embryophyta</taxon>
        <taxon>Tracheophyta</taxon>
        <taxon>Spermatophyta</taxon>
        <taxon>Magnoliopsida</taxon>
        <taxon>eudicotyledons</taxon>
        <taxon>Gunneridae</taxon>
        <taxon>Pentapetalae</taxon>
        <taxon>rosids</taxon>
        <taxon>malvids</taxon>
        <taxon>Brassicales</taxon>
        <taxon>Brassicaceae</taxon>
        <taxon>Coluteocarpeae</taxon>
        <taxon>Microthlaspi</taxon>
    </lineage>
</organism>
<name>A0A6D2ICH7_9BRAS</name>
<reference evidence="2" key="1">
    <citation type="submission" date="2020-01" db="EMBL/GenBank/DDBJ databases">
        <authorList>
            <person name="Mishra B."/>
        </authorList>
    </citation>
    <scope>NUCLEOTIDE SEQUENCE [LARGE SCALE GENOMIC DNA]</scope>
</reference>
<dbReference type="OrthoDB" id="1112108at2759"/>
<dbReference type="EMBL" id="CACVBM020000899">
    <property type="protein sequence ID" value="CAA7024598.1"/>
    <property type="molecule type" value="Genomic_DNA"/>
</dbReference>
<dbReference type="Pfam" id="PF13456">
    <property type="entry name" value="RVT_3"/>
    <property type="match status" value="1"/>
</dbReference>
<dbReference type="GO" id="GO:0004523">
    <property type="term" value="F:RNA-DNA hybrid ribonuclease activity"/>
    <property type="evidence" value="ECO:0007669"/>
    <property type="project" value="InterPro"/>
</dbReference>
<feature type="domain" description="RNase H type-1" evidence="1">
    <location>
        <begin position="346"/>
        <end position="466"/>
    </location>
</feature>
<evidence type="ECO:0000259" key="1">
    <source>
        <dbReference type="Pfam" id="PF13456"/>
    </source>
</evidence>
<evidence type="ECO:0000313" key="3">
    <source>
        <dbReference type="Proteomes" id="UP000467841"/>
    </source>
</evidence>
<protein>
    <recommendedName>
        <fullName evidence="1">RNase H type-1 domain-containing protein</fullName>
    </recommendedName>
</protein>
<dbReference type="InterPro" id="IPR012337">
    <property type="entry name" value="RNaseH-like_sf"/>
</dbReference>
<dbReference type="InterPro" id="IPR052929">
    <property type="entry name" value="RNase_H-like_EbsB-rel"/>
</dbReference>
<dbReference type="GO" id="GO:0003676">
    <property type="term" value="F:nucleic acid binding"/>
    <property type="evidence" value="ECO:0007669"/>
    <property type="project" value="InterPro"/>
</dbReference>
<keyword evidence="3" id="KW-1185">Reference proteome</keyword>
<dbReference type="SUPFAM" id="SSF53098">
    <property type="entry name" value="Ribonuclease H-like"/>
    <property type="match status" value="1"/>
</dbReference>
<dbReference type="AlphaFoldDB" id="A0A6D2ICH7"/>
<accession>A0A6D2ICH7</accession>
<dbReference type="PANTHER" id="PTHR47074">
    <property type="entry name" value="BNAC02G40300D PROTEIN"/>
    <property type="match status" value="1"/>
</dbReference>
<dbReference type="Gene3D" id="3.30.420.10">
    <property type="entry name" value="Ribonuclease H-like superfamily/Ribonuclease H"/>
    <property type="match status" value="1"/>
</dbReference>